<reference evidence="2 3" key="1">
    <citation type="submission" date="2017-09" db="EMBL/GenBank/DDBJ databases">
        <title>Arcobacter canalis sp. nov., a new species isolated from a water canal contaminated with urban sewage.</title>
        <authorList>
            <person name="Perez-Cataluna A."/>
            <person name="Salas-Masso N."/>
            <person name="Figueras M.J."/>
        </authorList>
    </citation>
    <scope>NUCLEOTIDE SEQUENCE [LARGE SCALE GENOMIC DNA]</scope>
    <source>
        <strain evidence="2 3">F98-3</strain>
    </source>
</reference>
<dbReference type="EMBL" id="NXFY01000001">
    <property type="protein sequence ID" value="PHO19482.1"/>
    <property type="molecule type" value="Genomic_DNA"/>
</dbReference>
<reference evidence="1 4" key="2">
    <citation type="submission" date="2018-08" db="EMBL/GenBank/DDBJ databases">
        <title>Complete genome of the Arcobacter molluscorum type strain LMG 25693.</title>
        <authorList>
            <person name="Miller W.G."/>
            <person name="Yee E."/>
            <person name="Bono J.L."/>
        </authorList>
    </citation>
    <scope>NUCLEOTIDE SEQUENCE [LARGE SCALE GENOMIC DNA]</scope>
    <source>
        <strain evidence="1 4">CECT 7696</strain>
    </source>
</reference>
<dbReference type="SUPFAM" id="SSF69118">
    <property type="entry name" value="AhpD-like"/>
    <property type="match status" value="1"/>
</dbReference>
<dbReference type="Gene3D" id="1.20.1290.10">
    <property type="entry name" value="AhpD-like"/>
    <property type="match status" value="1"/>
</dbReference>
<organism evidence="2 3">
    <name type="scientific">Malaciobacter molluscorum LMG 25693</name>
    <dbReference type="NCBI Taxonomy" id="870501"/>
    <lineage>
        <taxon>Bacteria</taxon>
        <taxon>Pseudomonadati</taxon>
        <taxon>Campylobacterota</taxon>
        <taxon>Epsilonproteobacteria</taxon>
        <taxon>Campylobacterales</taxon>
        <taxon>Arcobacteraceae</taxon>
        <taxon>Malaciobacter</taxon>
    </lineage>
</organism>
<proteinExistence type="predicted"/>
<dbReference type="InterPro" id="IPR029032">
    <property type="entry name" value="AhpD-like"/>
</dbReference>
<gene>
    <name evidence="1" type="ORF">AMOL_1274</name>
    <name evidence="2" type="ORF">CPU12_01495</name>
</gene>
<keyword evidence="3" id="KW-1185">Reference proteome</keyword>
<dbReference type="KEGG" id="amol:AMOL_1274"/>
<protein>
    <recommendedName>
        <fullName evidence="5">Alkylhydroperoxidase</fullName>
    </recommendedName>
</protein>
<accession>A0A2G1DLU5</accession>
<evidence type="ECO:0000313" key="1">
    <source>
        <dbReference type="EMBL" id="AXX92255.1"/>
    </source>
</evidence>
<dbReference type="Proteomes" id="UP000221222">
    <property type="component" value="Unassembled WGS sequence"/>
</dbReference>
<dbReference type="AlphaFoldDB" id="A0A2G1DLU5"/>
<evidence type="ECO:0000313" key="3">
    <source>
        <dbReference type="Proteomes" id="UP000221222"/>
    </source>
</evidence>
<evidence type="ECO:0000313" key="2">
    <source>
        <dbReference type="EMBL" id="PHO19482.1"/>
    </source>
</evidence>
<dbReference type="EMBL" id="CP032098">
    <property type="protein sequence ID" value="AXX92255.1"/>
    <property type="molecule type" value="Genomic_DNA"/>
</dbReference>
<dbReference type="RefSeq" id="WP_099341298.1">
    <property type="nucleotide sequence ID" value="NZ_CP032098.1"/>
</dbReference>
<evidence type="ECO:0000313" key="4">
    <source>
        <dbReference type="Proteomes" id="UP000262712"/>
    </source>
</evidence>
<name>A0A2G1DLU5_9BACT</name>
<evidence type="ECO:0008006" key="5">
    <source>
        <dbReference type="Google" id="ProtNLM"/>
    </source>
</evidence>
<sequence>MPLIKTYEKEEATGELQEIYEEIIKLRGEIGNNAKLFSSSPELLRQQLEFIKYYANHETLSMPLLASIRVCVSNQERCSFCIDFNSALLINKAKWSIEDINTLKNEIYSKKLTKEENTLLKFVIDSVKNPHKVDENIINELKAQSWSDKDILDALNHGARMYATDILFNSFKIEDYEG</sequence>
<dbReference type="Proteomes" id="UP000262712">
    <property type="component" value="Chromosome"/>
</dbReference>